<feature type="signal peptide" evidence="1">
    <location>
        <begin position="1"/>
        <end position="23"/>
    </location>
</feature>
<keyword evidence="1" id="KW-0732">Signal</keyword>
<dbReference type="OrthoDB" id="8706990at2"/>
<gene>
    <name evidence="3" type="ORF">CR152_03200</name>
</gene>
<dbReference type="KEGG" id="mass:CR152_03200"/>
<name>A0A2D2DF67_9BURK</name>
<evidence type="ECO:0000259" key="2">
    <source>
        <dbReference type="Pfam" id="PF10988"/>
    </source>
</evidence>
<proteinExistence type="predicted"/>
<evidence type="ECO:0000256" key="1">
    <source>
        <dbReference type="SAM" id="SignalP"/>
    </source>
</evidence>
<keyword evidence="4" id="KW-1185">Reference proteome</keyword>
<evidence type="ECO:0000313" key="3">
    <source>
        <dbReference type="EMBL" id="ATQ73623.1"/>
    </source>
</evidence>
<organism evidence="3 4">
    <name type="scientific">Massilia violaceinigra</name>
    <dbReference type="NCBI Taxonomy" id="2045208"/>
    <lineage>
        <taxon>Bacteria</taxon>
        <taxon>Pseudomonadati</taxon>
        <taxon>Pseudomonadota</taxon>
        <taxon>Betaproteobacteria</taxon>
        <taxon>Burkholderiales</taxon>
        <taxon>Oxalobacteraceae</taxon>
        <taxon>Telluria group</taxon>
        <taxon>Massilia</taxon>
    </lineage>
</organism>
<dbReference type="AlphaFoldDB" id="A0A2D2DF67"/>
<sequence>MNRLFASALMAAALATSAGAASADEQVSEKRSVDARAVKIALNGIIHLNVKQGATPSLILYGDKDDVSQVTVTQQGDTLQIGTAKRGINFGRSRTHDLRAELTLPNLNEFVSEGIGSTELRGFKGERIVLRLDGAGAINLHSQYKQVSARLGGAGNMTLNAGDTDRVDMTLRGAGRIAANGQTKVLRADLGGVGSLEAGKLRADAVELDMSGLGSADVYAKTSAKLTLNGLGSATVHGKPSVRSASAHGLGSVTWE</sequence>
<dbReference type="RefSeq" id="WP_099873648.1">
    <property type="nucleotide sequence ID" value="NZ_CP024608.1"/>
</dbReference>
<dbReference type="Proteomes" id="UP000229897">
    <property type="component" value="Chromosome"/>
</dbReference>
<dbReference type="Pfam" id="PF10988">
    <property type="entry name" value="DUF2807"/>
    <property type="match status" value="1"/>
</dbReference>
<reference evidence="3" key="1">
    <citation type="submission" date="2017-10" db="EMBL/GenBank/DDBJ databases">
        <title>Massilia psychrophilum sp. nov., a novel purple-pigmented bacterium isolated from Tianshan glacier, Xinjiang Municipality, China.</title>
        <authorList>
            <person name="Wang H."/>
        </authorList>
    </citation>
    <scope>NUCLEOTIDE SEQUENCE [LARGE SCALE GENOMIC DNA]</scope>
    <source>
        <strain evidence="3">B2</strain>
    </source>
</reference>
<dbReference type="InterPro" id="IPR021255">
    <property type="entry name" value="DUF2807"/>
</dbReference>
<dbReference type="EMBL" id="CP024608">
    <property type="protein sequence ID" value="ATQ73623.1"/>
    <property type="molecule type" value="Genomic_DNA"/>
</dbReference>
<evidence type="ECO:0000313" key="4">
    <source>
        <dbReference type="Proteomes" id="UP000229897"/>
    </source>
</evidence>
<feature type="domain" description="Putative auto-transporter adhesin head GIN" evidence="2">
    <location>
        <begin position="39"/>
        <end position="179"/>
    </location>
</feature>
<dbReference type="Gene3D" id="2.160.20.120">
    <property type="match status" value="1"/>
</dbReference>
<accession>A0A2D2DF67</accession>
<protein>
    <submittedName>
        <fullName evidence="3">DUF2807 domain-containing protein</fullName>
    </submittedName>
</protein>
<feature type="chain" id="PRO_5013749819" evidence="1">
    <location>
        <begin position="24"/>
        <end position="256"/>
    </location>
</feature>